<organism evidence="1 2">
    <name type="scientific">Sporomusa acidovorans (strain ATCC 49682 / DSM 3132 / Mol)</name>
    <dbReference type="NCBI Taxonomy" id="1123286"/>
    <lineage>
        <taxon>Bacteria</taxon>
        <taxon>Bacillati</taxon>
        <taxon>Bacillota</taxon>
        <taxon>Negativicutes</taxon>
        <taxon>Selenomonadales</taxon>
        <taxon>Sporomusaceae</taxon>
        <taxon>Sporomusa</taxon>
    </lineage>
</organism>
<keyword evidence="2" id="KW-1185">Reference proteome</keyword>
<proteinExistence type="predicted"/>
<gene>
    <name evidence="1" type="ORF">SPACI_024530</name>
</gene>
<reference evidence="1" key="1">
    <citation type="submission" date="2024-05" db="EMBL/GenBank/DDBJ databases">
        <title>Isolation and characterization of Sporomusa carbonis sp. nov., a carboxydotrophic hydrogenogen in the genus of Sporomusa isolated from a charcoal burning pile.</title>
        <authorList>
            <person name="Boeer T."/>
            <person name="Rosenbaum F."/>
            <person name="Eysell L."/>
            <person name="Mueller V."/>
            <person name="Daniel R."/>
            <person name="Poehlein A."/>
        </authorList>
    </citation>
    <scope>NUCLEOTIDE SEQUENCE [LARGE SCALE GENOMIC DNA]</scope>
    <source>
        <strain evidence="1">DSM 3132</strain>
    </source>
</reference>
<evidence type="ECO:0000313" key="1">
    <source>
        <dbReference type="EMBL" id="XFO72401.1"/>
    </source>
</evidence>
<accession>A0ABZ3J3D1</accession>
<protein>
    <submittedName>
        <fullName evidence="1">Uncharacterized protein</fullName>
    </submittedName>
</protein>
<sequence length="59" mass="7023">MGFLMDEFEKKTYEHRELELMRMTELALNTINPIIQKYNQGFSSKEDTSYRIQSTDEGN</sequence>
<evidence type="ECO:0000313" key="2">
    <source>
        <dbReference type="Proteomes" id="UP000216052"/>
    </source>
</evidence>
<dbReference type="Proteomes" id="UP000216052">
    <property type="component" value="Chromosome"/>
</dbReference>
<name>A0ABZ3J3D1_SPOA4</name>
<dbReference type="EMBL" id="CP155571">
    <property type="protein sequence ID" value="XFO72401.1"/>
    <property type="molecule type" value="Genomic_DNA"/>
</dbReference>